<evidence type="ECO:0000313" key="2">
    <source>
        <dbReference type="EMBL" id="MDT8842275.1"/>
    </source>
</evidence>
<evidence type="ECO:0000259" key="1">
    <source>
        <dbReference type="Pfam" id="PF01557"/>
    </source>
</evidence>
<dbReference type="PANTHER" id="PTHR43211">
    <property type="entry name" value="FUMARYLACETOACETATE HYDROLASE"/>
    <property type="match status" value="1"/>
</dbReference>
<dbReference type="GO" id="GO:0016787">
    <property type="term" value="F:hydrolase activity"/>
    <property type="evidence" value="ECO:0007669"/>
    <property type="project" value="UniProtKB-KW"/>
</dbReference>
<gene>
    <name evidence="2" type="ORF">ParKJ_33100</name>
</gene>
<proteinExistence type="predicted"/>
<evidence type="ECO:0000313" key="3">
    <source>
        <dbReference type="Proteomes" id="UP001246473"/>
    </source>
</evidence>
<dbReference type="Proteomes" id="UP001246473">
    <property type="component" value="Unassembled WGS sequence"/>
</dbReference>
<dbReference type="PANTHER" id="PTHR43211:SF1">
    <property type="entry name" value="BLL6422 PROTEIN"/>
    <property type="match status" value="1"/>
</dbReference>
<reference evidence="2" key="1">
    <citation type="submission" date="2022-08" db="EMBL/GenBank/DDBJ databases">
        <authorList>
            <person name="Kim S.-J."/>
        </authorList>
    </citation>
    <scope>NUCLEOTIDE SEQUENCE</scope>
    <source>
        <strain evidence="2">KJ</strain>
    </source>
</reference>
<accession>A0AAJ4CE76</accession>
<dbReference type="InterPro" id="IPR036663">
    <property type="entry name" value="Fumarylacetoacetase_C_sf"/>
</dbReference>
<dbReference type="InterPro" id="IPR011234">
    <property type="entry name" value="Fumarylacetoacetase-like_C"/>
</dbReference>
<dbReference type="RefSeq" id="WP_035520512.1">
    <property type="nucleotide sequence ID" value="NZ_CADFGE010000006.1"/>
</dbReference>
<name>A0AAJ4CE76_9BURK</name>
<comment type="caution">
    <text evidence="2">The sequence shown here is derived from an EMBL/GenBank/DDBJ whole genome shotgun (WGS) entry which is preliminary data.</text>
</comment>
<dbReference type="AlphaFoldDB" id="A0AAJ4CE76"/>
<dbReference type="Pfam" id="PF01557">
    <property type="entry name" value="FAA_hydrolase"/>
    <property type="match status" value="1"/>
</dbReference>
<sequence length="335" mass="37029">MRLVTFQLADGVQRSGALFDNDQAVLDLREASRIVRGGDSVALASVQALLTGGEPLLEEARALLARAPADAVRERSAVKLLAPIQPPTQMRDCSCFELHLRQSFAAARRARALRTPDPEATLKAMNTRADDRVIDTFNRQPIYYKCNRFAVIGPDDDVIWPAYSKLLDFELEFGCYIGQRAKDVSRENARAHIYGYTIFNDISARDAQATEMGGMLGPAKGKDFDTANVMGPCLVTADELGDPYDLTMIARVNGEEWGRGNTRDMRWQFEDVIAHISRSETLHPGEFLGSGTVGNGCGLEQLRYLKPDDVVELEVEGIGVLRSRIVRPVVQEVEA</sequence>
<protein>
    <submittedName>
        <fullName evidence="2">Fumarylacetoacetate hydrolase family protein</fullName>
    </submittedName>
</protein>
<organism evidence="2 3">
    <name type="scientific">Paraburkholderia fungorum</name>
    <dbReference type="NCBI Taxonomy" id="134537"/>
    <lineage>
        <taxon>Bacteria</taxon>
        <taxon>Pseudomonadati</taxon>
        <taxon>Pseudomonadota</taxon>
        <taxon>Betaproteobacteria</taxon>
        <taxon>Burkholderiales</taxon>
        <taxon>Burkholderiaceae</taxon>
        <taxon>Paraburkholderia</taxon>
    </lineage>
</organism>
<dbReference type="EMBL" id="JANSLM010000016">
    <property type="protein sequence ID" value="MDT8842275.1"/>
    <property type="molecule type" value="Genomic_DNA"/>
</dbReference>
<keyword evidence="2" id="KW-0378">Hydrolase</keyword>
<dbReference type="Gene3D" id="3.90.850.10">
    <property type="entry name" value="Fumarylacetoacetase-like, C-terminal domain"/>
    <property type="match status" value="1"/>
</dbReference>
<dbReference type="SUPFAM" id="SSF56529">
    <property type="entry name" value="FAH"/>
    <property type="match status" value="1"/>
</dbReference>
<feature type="domain" description="Fumarylacetoacetase-like C-terminal" evidence="1">
    <location>
        <begin position="139"/>
        <end position="326"/>
    </location>
</feature>